<dbReference type="SUPFAM" id="SSF51971">
    <property type="entry name" value="Nucleotide-binding domain"/>
    <property type="match status" value="1"/>
</dbReference>
<organism evidence="3 4">
    <name type="scientific">Caldiarchaeum subterraneum</name>
    <dbReference type="NCBI Taxonomy" id="311458"/>
    <lineage>
        <taxon>Archaea</taxon>
        <taxon>Nitrososphaerota</taxon>
        <taxon>Candidatus Caldarchaeales</taxon>
        <taxon>Candidatus Caldarchaeaceae</taxon>
        <taxon>Candidatus Caldarchaeum</taxon>
    </lineage>
</organism>
<evidence type="ECO:0000259" key="2">
    <source>
        <dbReference type="Pfam" id="PF07992"/>
    </source>
</evidence>
<keyword evidence="1" id="KW-0560">Oxidoreductase</keyword>
<name>A0A832ZW99_CALS0</name>
<dbReference type="AlphaFoldDB" id="A0A832ZW99"/>
<evidence type="ECO:0000313" key="4">
    <source>
        <dbReference type="Proteomes" id="UP000608579"/>
    </source>
</evidence>
<reference evidence="3" key="1">
    <citation type="journal article" date="2020" name="ISME J.">
        <title>Gammaproteobacteria mediating utilization of methyl-, sulfur- and petroleum organic compounds in deep ocean hydrothermal plumes.</title>
        <authorList>
            <person name="Zhou Z."/>
            <person name="Liu Y."/>
            <person name="Pan J."/>
            <person name="Cron B.R."/>
            <person name="Toner B.M."/>
            <person name="Anantharaman K."/>
            <person name="Breier J.A."/>
            <person name="Dick G.J."/>
            <person name="Li M."/>
        </authorList>
    </citation>
    <scope>NUCLEOTIDE SEQUENCE</scope>
    <source>
        <strain evidence="3">SZUA-1515</strain>
    </source>
</reference>
<dbReference type="InterPro" id="IPR036188">
    <property type="entry name" value="FAD/NAD-bd_sf"/>
</dbReference>
<dbReference type="EMBL" id="DQVM01000112">
    <property type="protein sequence ID" value="HIQ30053.1"/>
    <property type="molecule type" value="Genomic_DNA"/>
</dbReference>
<evidence type="ECO:0000256" key="1">
    <source>
        <dbReference type="ARBA" id="ARBA00023002"/>
    </source>
</evidence>
<dbReference type="PANTHER" id="PTHR42949">
    <property type="entry name" value="ANAEROBIC GLYCEROL-3-PHOSPHATE DEHYDROGENASE SUBUNIT B"/>
    <property type="match status" value="1"/>
</dbReference>
<gene>
    <name evidence="3" type="ORF">EYH45_05760</name>
</gene>
<feature type="domain" description="FAD/NAD(P)-binding" evidence="2">
    <location>
        <begin position="7"/>
        <end position="127"/>
    </location>
</feature>
<dbReference type="Pfam" id="PF07992">
    <property type="entry name" value="Pyr_redox_2"/>
    <property type="match status" value="2"/>
</dbReference>
<protein>
    <submittedName>
        <fullName evidence="3">CoB--CoM heterodisulfide reductase iron-sulfur subunit A family protein</fullName>
    </submittedName>
</protein>
<accession>A0A832ZW99</accession>
<feature type="domain" description="FAD/NAD(P)-binding" evidence="2">
    <location>
        <begin position="219"/>
        <end position="332"/>
    </location>
</feature>
<dbReference type="GO" id="GO:0016491">
    <property type="term" value="F:oxidoreductase activity"/>
    <property type="evidence" value="ECO:0007669"/>
    <property type="project" value="UniProtKB-KW"/>
</dbReference>
<dbReference type="PANTHER" id="PTHR42949:SF3">
    <property type="entry name" value="ANAEROBIC GLYCEROL-3-PHOSPHATE DEHYDROGENASE SUBUNIT B"/>
    <property type="match status" value="1"/>
</dbReference>
<dbReference type="Gene3D" id="3.50.50.60">
    <property type="entry name" value="FAD/NAD(P)-binding domain"/>
    <property type="match status" value="2"/>
</dbReference>
<evidence type="ECO:0000313" key="3">
    <source>
        <dbReference type="EMBL" id="HIQ30053.1"/>
    </source>
</evidence>
<dbReference type="PRINTS" id="PR00368">
    <property type="entry name" value="FADPNR"/>
</dbReference>
<dbReference type="InterPro" id="IPR051691">
    <property type="entry name" value="Metab_Enz_Cyan_OpOx_G3PDH"/>
</dbReference>
<dbReference type="InterPro" id="IPR023753">
    <property type="entry name" value="FAD/NAD-binding_dom"/>
</dbReference>
<dbReference type="PRINTS" id="PR00469">
    <property type="entry name" value="PNDRDTASEII"/>
</dbReference>
<dbReference type="Proteomes" id="UP000608579">
    <property type="component" value="Unassembled WGS sequence"/>
</dbReference>
<comment type="caution">
    <text evidence="3">The sequence shown here is derived from an EMBL/GenBank/DDBJ whole genome shotgun (WGS) entry which is preliminary data.</text>
</comment>
<sequence>MRTENPVLIIGGGPAGLRAAVDLSEMGIEVILVEKRNELGGAPVRWKYKTLAPMMRPTEEVMNPLIEHVEKSELVKVYKNSIVEEAKGNAGNFVIRIKNGLDNRVESLNVSAIIVATGFEHFDARIDPRYGYGKNPNVIGIHELEAMLKSGRVVKHDGQPPERIAFIFCVGSRDRATNPWCCTVCCGVSIKQAIELKEILPDSQIYMIYMDVRTFGLWEKLYWKSMEEYGINYIRGRVSEIYYTGEKLLVKGEDTLVRGPFEVLFDMVVLAVGMEPGQGTKQVAKALDLAINEFGFLEPKHPNIHHDSSKEGIFLAGACVAPMSVEEAIAEGSAAAMQVVKLLHRLAKPIEAR</sequence>
<proteinExistence type="predicted"/>